<sequence length="210" mass="21718">MSRGHMATASVVAVVSMLLVGCSTEEPGSAEPAGTSDAGSPSISAPGDADGLPAGGAPAVEKPLDTSKFEEDPCAALTPEHLQELNLPQQGEEEDAEAGPMCNWNNRETTGNASIILVTASDRGLTALYETRSQYAVFEPVEPIEGHPGVIYSSTEGEPEKGYCTVAVGLTDELAMDVGVRLSWGNEGGDACGTVQGIAEYMLQTMKAAQ</sequence>
<feature type="region of interest" description="Disordered" evidence="1">
    <location>
        <begin position="24"/>
        <end position="66"/>
    </location>
</feature>
<evidence type="ECO:0000313" key="3">
    <source>
        <dbReference type="Proteomes" id="UP000294911"/>
    </source>
</evidence>
<reference evidence="2 3" key="1">
    <citation type="submission" date="2019-03" db="EMBL/GenBank/DDBJ databases">
        <title>Genomic Encyclopedia of Type Strains, Phase IV (KMG-IV): sequencing the most valuable type-strain genomes for metagenomic binning, comparative biology and taxonomic classification.</title>
        <authorList>
            <person name="Goeker M."/>
        </authorList>
    </citation>
    <scope>NUCLEOTIDE SEQUENCE [LARGE SCALE GENOMIC DNA]</scope>
    <source>
        <strain evidence="2 3">DSM 45765</strain>
    </source>
</reference>
<comment type="caution">
    <text evidence="2">The sequence shown here is derived from an EMBL/GenBank/DDBJ whole genome shotgun (WGS) entry which is preliminary data.</text>
</comment>
<dbReference type="InterPro" id="IPR024520">
    <property type="entry name" value="DUF3558"/>
</dbReference>
<name>A0A4R2QVU0_9PSEU</name>
<accession>A0A4R2QVU0</accession>
<protein>
    <submittedName>
        <fullName evidence="2">Uncharacterized protein DUF3558</fullName>
    </submittedName>
</protein>
<dbReference type="Pfam" id="PF12079">
    <property type="entry name" value="DUF3558"/>
    <property type="match status" value="1"/>
</dbReference>
<evidence type="ECO:0000256" key="1">
    <source>
        <dbReference type="SAM" id="MobiDB-lite"/>
    </source>
</evidence>
<organism evidence="2 3">
    <name type="scientific">Tamaricihabitans halophyticus</name>
    <dbReference type="NCBI Taxonomy" id="1262583"/>
    <lineage>
        <taxon>Bacteria</taxon>
        <taxon>Bacillati</taxon>
        <taxon>Actinomycetota</taxon>
        <taxon>Actinomycetes</taxon>
        <taxon>Pseudonocardiales</taxon>
        <taxon>Pseudonocardiaceae</taxon>
        <taxon>Tamaricihabitans</taxon>
    </lineage>
</organism>
<dbReference type="PROSITE" id="PS51257">
    <property type="entry name" value="PROKAR_LIPOPROTEIN"/>
    <property type="match status" value="1"/>
</dbReference>
<proteinExistence type="predicted"/>
<dbReference type="Proteomes" id="UP000294911">
    <property type="component" value="Unassembled WGS sequence"/>
</dbReference>
<feature type="compositionally biased region" description="Low complexity" evidence="1">
    <location>
        <begin position="45"/>
        <end position="59"/>
    </location>
</feature>
<evidence type="ECO:0000313" key="2">
    <source>
        <dbReference type="EMBL" id="TCP54200.1"/>
    </source>
</evidence>
<keyword evidence="3" id="KW-1185">Reference proteome</keyword>
<gene>
    <name evidence="2" type="ORF">EV191_103243</name>
</gene>
<dbReference type="EMBL" id="SLXQ01000003">
    <property type="protein sequence ID" value="TCP54200.1"/>
    <property type="molecule type" value="Genomic_DNA"/>
</dbReference>
<dbReference type="AlphaFoldDB" id="A0A4R2QVU0"/>